<dbReference type="PANTHER" id="PTHR23272">
    <property type="entry name" value="BED FINGER-RELATED"/>
    <property type="match status" value="1"/>
</dbReference>
<name>A0AB40C387_DIOCR</name>
<feature type="compositionally biased region" description="Low complexity" evidence="1">
    <location>
        <begin position="10"/>
        <end position="22"/>
    </location>
</feature>
<organism evidence="2 3">
    <name type="scientific">Dioscorea cayennensis subsp. rotundata</name>
    <name type="common">White Guinea yam</name>
    <name type="synonym">Dioscorea rotundata</name>
    <dbReference type="NCBI Taxonomy" id="55577"/>
    <lineage>
        <taxon>Eukaryota</taxon>
        <taxon>Viridiplantae</taxon>
        <taxon>Streptophyta</taxon>
        <taxon>Embryophyta</taxon>
        <taxon>Tracheophyta</taxon>
        <taxon>Spermatophyta</taxon>
        <taxon>Magnoliopsida</taxon>
        <taxon>Liliopsida</taxon>
        <taxon>Dioscoreales</taxon>
        <taxon>Dioscoreaceae</taxon>
        <taxon>Dioscorea</taxon>
    </lineage>
</organism>
<feature type="compositionally biased region" description="Polar residues" evidence="1">
    <location>
        <begin position="23"/>
        <end position="39"/>
    </location>
</feature>
<dbReference type="GeneID" id="120271643"/>
<gene>
    <name evidence="3" type="primary">LOC120271643</name>
</gene>
<proteinExistence type="predicted"/>
<accession>A0AB40C387</accession>
<evidence type="ECO:0000313" key="2">
    <source>
        <dbReference type="Proteomes" id="UP001515500"/>
    </source>
</evidence>
<dbReference type="PANTHER" id="PTHR23272:SF182">
    <property type="entry name" value="OS09G0381850 PROTEIN"/>
    <property type="match status" value="1"/>
</dbReference>
<dbReference type="RefSeq" id="XP_039134250.1">
    <property type="nucleotide sequence ID" value="XM_039278316.1"/>
</dbReference>
<dbReference type="Proteomes" id="UP001515500">
    <property type="component" value="Chromosome 11"/>
</dbReference>
<feature type="region of interest" description="Disordered" evidence="1">
    <location>
        <begin position="1"/>
        <end position="46"/>
    </location>
</feature>
<dbReference type="InterPro" id="IPR012337">
    <property type="entry name" value="RNaseH-like_sf"/>
</dbReference>
<protein>
    <submittedName>
        <fullName evidence="3">Zinc finger BED domain-containing protein RICESLEEPER 4-like</fullName>
    </submittedName>
</protein>
<evidence type="ECO:0000256" key="1">
    <source>
        <dbReference type="SAM" id="MobiDB-lite"/>
    </source>
</evidence>
<reference evidence="3" key="1">
    <citation type="submission" date="2025-08" db="UniProtKB">
        <authorList>
            <consortium name="RefSeq"/>
        </authorList>
    </citation>
    <scope>IDENTIFICATION</scope>
</reference>
<evidence type="ECO:0000313" key="3">
    <source>
        <dbReference type="RefSeq" id="XP_039134250.1"/>
    </source>
</evidence>
<dbReference type="SUPFAM" id="SSF53098">
    <property type="entry name" value="Ribonuclease H-like"/>
    <property type="match status" value="1"/>
</dbReference>
<keyword evidence="2" id="KW-1185">Reference proteome</keyword>
<sequence length="141" mass="16137">MSTPASIDESSVNVNSIGSVGNFDNTVNEANNVEVSESPINVKDDEVEENPFAAKKRKRTSKVWDEFKKVTLLDGTKKAERWNATYYMLQSTLDLKDVFPRYQLRDSNYHYLPSEEDWSKVQTVCTFLEELHYVTNVISGC</sequence>
<dbReference type="AlphaFoldDB" id="A0AB40C387"/>